<keyword evidence="6" id="KW-1185">Reference proteome</keyword>
<dbReference type="PRINTS" id="PR00038">
    <property type="entry name" value="HTHLUXR"/>
</dbReference>
<dbReference type="InterPro" id="IPR036388">
    <property type="entry name" value="WH-like_DNA-bd_sf"/>
</dbReference>
<dbReference type="InterPro" id="IPR000792">
    <property type="entry name" value="Tscrpt_reg_LuxR_C"/>
</dbReference>
<evidence type="ECO:0000256" key="1">
    <source>
        <dbReference type="ARBA" id="ARBA00023015"/>
    </source>
</evidence>
<protein>
    <recommendedName>
        <fullName evidence="4">HTH luxR-type domain-containing protein</fullName>
    </recommendedName>
</protein>
<reference evidence="5 6" key="1">
    <citation type="journal article" date="2019" name="Int. J. Syst. Evol. Microbiol.">
        <title>The Global Catalogue of Microorganisms (GCM) 10K type strain sequencing project: providing services to taxonomists for standard genome sequencing and annotation.</title>
        <authorList>
            <consortium name="The Broad Institute Genomics Platform"/>
            <consortium name="The Broad Institute Genome Sequencing Center for Infectious Disease"/>
            <person name="Wu L."/>
            <person name="Ma J."/>
        </authorList>
    </citation>
    <scope>NUCLEOTIDE SEQUENCE [LARGE SCALE GENOMIC DNA]</scope>
    <source>
        <strain evidence="5 6">JCM 14330</strain>
    </source>
</reference>
<dbReference type="EMBL" id="BAAAEN010000006">
    <property type="protein sequence ID" value="GAA0504097.1"/>
    <property type="molecule type" value="Genomic_DNA"/>
</dbReference>
<keyword evidence="1" id="KW-0805">Transcription regulation</keyword>
<organism evidence="5 6">
    <name type="scientific">Pigmentiphaga daeguensis</name>
    <dbReference type="NCBI Taxonomy" id="414049"/>
    <lineage>
        <taxon>Bacteria</taxon>
        <taxon>Pseudomonadati</taxon>
        <taxon>Pseudomonadota</taxon>
        <taxon>Betaproteobacteria</taxon>
        <taxon>Burkholderiales</taxon>
        <taxon>Alcaligenaceae</taxon>
        <taxon>Pigmentiphaga</taxon>
    </lineage>
</organism>
<evidence type="ECO:0000313" key="6">
    <source>
        <dbReference type="Proteomes" id="UP001501706"/>
    </source>
</evidence>
<dbReference type="CDD" id="cd06170">
    <property type="entry name" value="LuxR_C_like"/>
    <property type="match status" value="1"/>
</dbReference>
<dbReference type="InterPro" id="IPR016032">
    <property type="entry name" value="Sig_transdc_resp-reg_C-effctor"/>
</dbReference>
<keyword evidence="3" id="KW-0804">Transcription</keyword>
<dbReference type="RefSeq" id="WP_338616778.1">
    <property type="nucleotide sequence ID" value="NZ_BAAAEN010000006.1"/>
</dbReference>
<dbReference type="Gene3D" id="1.10.10.10">
    <property type="entry name" value="Winged helix-like DNA-binding domain superfamily/Winged helix DNA-binding domain"/>
    <property type="match status" value="1"/>
</dbReference>
<dbReference type="PROSITE" id="PS50043">
    <property type="entry name" value="HTH_LUXR_2"/>
    <property type="match status" value="1"/>
</dbReference>
<keyword evidence="2" id="KW-0238">DNA-binding</keyword>
<dbReference type="SMART" id="SM00421">
    <property type="entry name" value="HTH_LUXR"/>
    <property type="match status" value="1"/>
</dbReference>
<gene>
    <name evidence="5" type="ORF">GCM10009097_21180</name>
</gene>
<evidence type="ECO:0000256" key="2">
    <source>
        <dbReference type="ARBA" id="ARBA00023125"/>
    </source>
</evidence>
<accession>A0ABN1BRL3</accession>
<feature type="domain" description="HTH luxR-type" evidence="4">
    <location>
        <begin position="171"/>
        <end position="236"/>
    </location>
</feature>
<evidence type="ECO:0000313" key="5">
    <source>
        <dbReference type="EMBL" id="GAA0504097.1"/>
    </source>
</evidence>
<name>A0ABN1BRL3_9BURK</name>
<proteinExistence type="predicted"/>
<dbReference type="PANTHER" id="PTHR44688:SF16">
    <property type="entry name" value="DNA-BINDING TRANSCRIPTIONAL ACTIVATOR DEVR_DOSR"/>
    <property type="match status" value="1"/>
</dbReference>
<sequence length="238" mass="25852">MRPSTRALRALRPLIEASCPAAIGKVVREFSWELGAAHYALCIVQCTSDGNVLRLRYEDAPGWWEGFRPELPPLVAPSGWRSGQVRMVWRALDDGETSSAHDELRRLGAHGALFLVAEGLHPGDTVACLALLFDSPAAASRLETHAQLADLCHHAASLLVDAYLRLPDQDQPALPIRLSAREQECLHWASMGKTGGETAQILGVSERTVNFHLGNAFAKLQVNNKQAAVAQAILQGLL</sequence>
<dbReference type="SUPFAM" id="SSF46894">
    <property type="entry name" value="C-terminal effector domain of the bipartite response regulators"/>
    <property type="match status" value="1"/>
</dbReference>
<dbReference type="Proteomes" id="UP001501706">
    <property type="component" value="Unassembled WGS sequence"/>
</dbReference>
<evidence type="ECO:0000259" key="4">
    <source>
        <dbReference type="PROSITE" id="PS50043"/>
    </source>
</evidence>
<evidence type="ECO:0000256" key="3">
    <source>
        <dbReference type="ARBA" id="ARBA00023163"/>
    </source>
</evidence>
<dbReference type="Pfam" id="PF00196">
    <property type="entry name" value="GerE"/>
    <property type="match status" value="1"/>
</dbReference>
<comment type="caution">
    <text evidence="5">The sequence shown here is derived from an EMBL/GenBank/DDBJ whole genome shotgun (WGS) entry which is preliminary data.</text>
</comment>
<dbReference type="PANTHER" id="PTHR44688">
    <property type="entry name" value="DNA-BINDING TRANSCRIPTIONAL ACTIVATOR DEVR_DOSR"/>
    <property type="match status" value="1"/>
</dbReference>